<organism evidence="2 3">
    <name type="scientific">Pantoea septica</name>
    <dbReference type="NCBI Taxonomy" id="472695"/>
    <lineage>
        <taxon>Bacteria</taxon>
        <taxon>Pseudomonadati</taxon>
        <taxon>Pseudomonadota</taxon>
        <taxon>Gammaproteobacteria</taxon>
        <taxon>Enterobacterales</taxon>
        <taxon>Erwiniaceae</taxon>
        <taxon>Pantoea</taxon>
    </lineage>
</organism>
<dbReference type="Pfam" id="PF13649">
    <property type="entry name" value="Methyltransf_25"/>
    <property type="match status" value="1"/>
</dbReference>
<proteinExistence type="predicted"/>
<dbReference type="RefSeq" id="WP_244277486.1">
    <property type="nucleotide sequence ID" value="NZ_MLJJ01000002.1"/>
</dbReference>
<evidence type="ECO:0000313" key="3">
    <source>
        <dbReference type="Proteomes" id="UP000193785"/>
    </source>
</evidence>
<evidence type="ECO:0000259" key="1">
    <source>
        <dbReference type="Pfam" id="PF13649"/>
    </source>
</evidence>
<accession>A0ABX3UX39</accession>
<feature type="domain" description="Methyltransferase" evidence="1">
    <location>
        <begin position="40"/>
        <end position="128"/>
    </location>
</feature>
<dbReference type="Proteomes" id="UP000193785">
    <property type="component" value="Unassembled WGS sequence"/>
</dbReference>
<dbReference type="EMBL" id="MLJJ01000002">
    <property type="protein sequence ID" value="ORN03327.1"/>
    <property type="molecule type" value="Genomic_DNA"/>
</dbReference>
<name>A0ABX3UX39_9GAMM</name>
<protein>
    <submittedName>
        <fullName evidence="2">Tellurite resistance protein</fullName>
    </submittedName>
</protein>
<dbReference type="PANTHER" id="PTHR43464">
    <property type="entry name" value="METHYLTRANSFERASE"/>
    <property type="match status" value="1"/>
</dbReference>
<dbReference type="SUPFAM" id="SSF53335">
    <property type="entry name" value="S-adenosyl-L-methionine-dependent methyltransferases"/>
    <property type="match status" value="1"/>
</dbReference>
<dbReference type="PANTHER" id="PTHR43464:SF94">
    <property type="entry name" value="MALONYL-[ACYL-CARRIER PROTEIN] O-METHYLTRANSFERASE"/>
    <property type="match status" value="1"/>
</dbReference>
<keyword evidence="3" id="KW-1185">Reference proteome</keyword>
<sequence length="196" mass="22069">MSTQRYYQRNAQQFFESTVEVDMAEIRDRFTALLPAHGVVLDAGCGSGRDAKAFAEQGFQVEAFDASPELAALASQHSGLPVKVMRFQELDAVARYDGIWCCASLLHVSRAELPEVFRRLAKVLKAGGVLYASFKYGQGEREDNGRVFTDMREGEIAGMLREIEGAGLRVMQEWLSEDRRRERSERWVNVLVEKTG</sequence>
<gene>
    <name evidence="2" type="ORF">HA46_01095</name>
</gene>
<dbReference type="InterPro" id="IPR029063">
    <property type="entry name" value="SAM-dependent_MTases_sf"/>
</dbReference>
<comment type="caution">
    <text evidence="2">The sequence shown here is derived from an EMBL/GenBank/DDBJ whole genome shotgun (WGS) entry which is preliminary data.</text>
</comment>
<reference evidence="2 3" key="1">
    <citation type="journal article" date="2017" name="Antonie Van Leeuwenhoek">
        <title>Phylogenomic resolution of the bacterial genus Pantoea and its relationship with Erwinia and Tatumella.</title>
        <authorList>
            <person name="Palmer M."/>
            <person name="Steenkamp E.T."/>
            <person name="Coetzee M.P."/>
            <person name="Chan W.Y."/>
            <person name="van Zyl E."/>
            <person name="De Maayer P."/>
            <person name="Coutinho T.A."/>
            <person name="Blom J."/>
            <person name="Smits T.H."/>
            <person name="Duffy B."/>
            <person name="Venter S.N."/>
        </authorList>
    </citation>
    <scope>NUCLEOTIDE SEQUENCE [LARGE SCALE GENOMIC DNA]</scope>
    <source>
        <strain evidence="2 3">LMG 5345</strain>
    </source>
</reference>
<evidence type="ECO:0000313" key="2">
    <source>
        <dbReference type="EMBL" id="ORN03327.1"/>
    </source>
</evidence>
<dbReference type="CDD" id="cd02440">
    <property type="entry name" value="AdoMet_MTases"/>
    <property type="match status" value="1"/>
</dbReference>
<dbReference type="Gene3D" id="3.40.50.150">
    <property type="entry name" value="Vaccinia Virus protein VP39"/>
    <property type="match status" value="1"/>
</dbReference>
<dbReference type="InterPro" id="IPR041698">
    <property type="entry name" value="Methyltransf_25"/>
</dbReference>